<evidence type="ECO:0000313" key="1">
    <source>
        <dbReference type="EMBL" id="CBK40471.1"/>
    </source>
</evidence>
<gene>
    <name evidence="1" type="ORF">NIDE0703</name>
</gene>
<dbReference type="Gene3D" id="2.130.10.10">
    <property type="entry name" value="YVTN repeat-like/Quinoprotein amine dehydrogenase"/>
    <property type="match status" value="2"/>
</dbReference>
<protein>
    <recommendedName>
        <fullName evidence="3">Sortilin N-terminal domain-containing protein</fullName>
    </recommendedName>
</protein>
<dbReference type="Proteomes" id="UP000001660">
    <property type="component" value="Chromosome"/>
</dbReference>
<dbReference type="EMBL" id="FP929003">
    <property type="protein sequence ID" value="CBK40471.1"/>
    <property type="molecule type" value="Genomic_DNA"/>
</dbReference>
<dbReference type="PROSITE" id="PS51257">
    <property type="entry name" value="PROKAR_LIPOPROTEIN"/>
    <property type="match status" value="1"/>
</dbReference>
<dbReference type="HOGENOM" id="CLU_713071_0_0_0"/>
<evidence type="ECO:0008006" key="3">
    <source>
        <dbReference type="Google" id="ProtNLM"/>
    </source>
</evidence>
<evidence type="ECO:0000313" key="2">
    <source>
        <dbReference type="Proteomes" id="UP000001660"/>
    </source>
</evidence>
<dbReference type="InterPro" id="IPR036278">
    <property type="entry name" value="Sialidase_sf"/>
</dbReference>
<dbReference type="KEGG" id="nde:NIDE0703"/>
<dbReference type="InterPro" id="IPR052025">
    <property type="entry name" value="Xyloglucanase_GH74"/>
</dbReference>
<dbReference type="PANTHER" id="PTHR43739">
    <property type="entry name" value="XYLOGLUCANASE (EUROFUNG)"/>
    <property type="match status" value="1"/>
</dbReference>
<accession>D8PB62</accession>
<dbReference type="AlphaFoldDB" id="D8PB62"/>
<dbReference type="SUPFAM" id="SSF50939">
    <property type="entry name" value="Sialidases"/>
    <property type="match status" value="2"/>
</dbReference>
<dbReference type="PANTHER" id="PTHR43739:SF5">
    <property type="entry name" value="EXO-ALPHA-SIALIDASE"/>
    <property type="match status" value="1"/>
</dbReference>
<organism evidence="1 2">
    <name type="scientific">Nitrospira defluvii</name>
    <dbReference type="NCBI Taxonomy" id="330214"/>
    <lineage>
        <taxon>Bacteria</taxon>
        <taxon>Pseudomonadati</taxon>
        <taxon>Nitrospirota</taxon>
        <taxon>Nitrospiria</taxon>
        <taxon>Nitrospirales</taxon>
        <taxon>Nitrospiraceae</taxon>
        <taxon>Nitrospira</taxon>
    </lineage>
</organism>
<reference evidence="1 2" key="1">
    <citation type="journal article" date="2010" name="Proc. Natl. Acad. Sci. U.S.A.">
        <title>A Nitrospira metagenome illuminates the physiology and evolution of globally important nitrite-oxidizing bacteria.</title>
        <authorList>
            <person name="Lucker S."/>
            <person name="Wagner M."/>
            <person name="Maixner F."/>
            <person name="Pelletier E."/>
            <person name="Koch H."/>
            <person name="Vacherie B."/>
            <person name="Rattei T."/>
            <person name="Sinninghe Damste J."/>
            <person name="Spieck E."/>
            <person name="Le Paslier D."/>
            <person name="Daims H."/>
        </authorList>
    </citation>
    <scope>NUCLEOTIDE SEQUENCE [LARGE SCALE GENOMIC DNA]</scope>
</reference>
<sequence>MISTNRTVVGVLCLALFGCSQQSLQTSKEQGEAFRHCMGALRVPNMKECIDAKTKQLVDQKESERARTTQRAAQQAAAKRIDRNTMALAIDPIVPGTIYAGTLEQGILKSNDGGQTWTEINGWIPSVVYQGEPKTPRVTLLAIDPATSSIVYAVSTRGLHKTTDGGASWKPLFEGKSSVTVTSIAIGSQSPETLYLGSIRGVSKSTDGGHSWIDAGLTEPTHALAVDPQNNNIVYAKVEGPKAGIYKATDGGGHWKQVYRGSEPVSLAVDRIDSNLVYAGTYSGFFKSTDGGDSWQPIGSDSLKAFTGPVKALIIHPKDKNIIYAMTGHSIHKSIDGGENWRALEHAMTGLFARDFNGFGVDPSSHSIYVGSRGGVFRINDSDDVPH</sequence>
<dbReference type="GO" id="GO:0010411">
    <property type="term" value="P:xyloglucan metabolic process"/>
    <property type="evidence" value="ECO:0007669"/>
    <property type="project" value="TreeGrafter"/>
</dbReference>
<dbReference type="InterPro" id="IPR015943">
    <property type="entry name" value="WD40/YVTN_repeat-like_dom_sf"/>
</dbReference>
<keyword evidence="2" id="KW-1185">Reference proteome</keyword>
<dbReference type="eggNOG" id="COG4447">
    <property type="taxonomic scope" value="Bacteria"/>
</dbReference>
<proteinExistence type="predicted"/>
<name>D8PB62_9BACT</name>
<dbReference type="CDD" id="cd15482">
    <property type="entry name" value="Sialidase_non-viral"/>
    <property type="match status" value="1"/>
</dbReference>